<feature type="transmembrane region" description="Helical" evidence="8">
    <location>
        <begin position="98"/>
        <end position="121"/>
    </location>
</feature>
<feature type="transmembrane region" description="Helical" evidence="8">
    <location>
        <begin position="55"/>
        <end position="77"/>
    </location>
</feature>
<dbReference type="EMBL" id="CP049801">
    <property type="protein sequence ID" value="QIO05191.1"/>
    <property type="molecule type" value="Genomic_DNA"/>
</dbReference>
<name>A0A6G8RTH4_9GAMM</name>
<feature type="transmembrane region" description="Helical" evidence="8">
    <location>
        <begin position="26"/>
        <end position="43"/>
    </location>
</feature>
<keyword evidence="5" id="KW-0029">Amino-acid transport</keyword>
<dbReference type="GO" id="GO:0055085">
    <property type="term" value="P:transmembrane transport"/>
    <property type="evidence" value="ECO:0007669"/>
    <property type="project" value="InterPro"/>
</dbReference>
<feature type="transmembrane region" description="Helical" evidence="8">
    <location>
        <begin position="445"/>
        <end position="464"/>
    </location>
</feature>
<gene>
    <name evidence="10" type="ORF">G8E00_04030</name>
</gene>
<feature type="transmembrane region" description="Helical" evidence="8">
    <location>
        <begin position="261"/>
        <end position="280"/>
    </location>
</feature>
<feature type="transmembrane region" description="Helical" evidence="8">
    <location>
        <begin position="420"/>
        <end position="439"/>
    </location>
</feature>
<keyword evidence="2" id="KW-0813">Transport</keyword>
<dbReference type="GO" id="GO:0005886">
    <property type="term" value="C:plasma membrane"/>
    <property type="evidence" value="ECO:0007669"/>
    <property type="project" value="UniProtKB-SubCell"/>
</dbReference>
<dbReference type="Pfam" id="PF00324">
    <property type="entry name" value="AA_permease"/>
    <property type="match status" value="1"/>
</dbReference>
<feature type="transmembrane region" description="Helical" evidence="8">
    <location>
        <begin position="169"/>
        <end position="188"/>
    </location>
</feature>
<keyword evidence="7 8" id="KW-0472">Membrane</keyword>
<dbReference type="GO" id="GO:0006865">
    <property type="term" value="P:amino acid transport"/>
    <property type="evidence" value="ECO:0007669"/>
    <property type="project" value="UniProtKB-KW"/>
</dbReference>
<keyword evidence="4 8" id="KW-0812">Transmembrane</keyword>
<dbReference type="FunFam" id="1.20.1740.10:FF:000001">
    <property type="entry name" value="Amino acid permease"/>
    <property type="match status" value="1"/>
</dbReference>
<protein>
    <submittedName>
        <fullName evidence="10">Amino acid permease</fullName>
    </submittedName>
</protein>
<keyword evidence="11" id="KW-1185">Reference proteome</keyword>
<feature type="transmembrane region" description="Helical" evidence="8">
    <location>
        <begin position="286"/>
        <end position="308"/>
    </location>
</feature>
<feature type="transmembrane region" description="Helical" evidence="8">
    <location>
        <begin position="375"/>
        <end position="399"/>
    </location>
</feature>
<dbReference type="PANTHER" id="PTHR43495:SF2">
    <property type="entry name" value="D-SERINE_D-ALANINE_GLYCINE TRANSPORTER"/>
    <property type="match status" value="1"/>
</dbReference>
<evidence type="ECO:0000256" key="5">
    <source>
        <dbReference type="ARBA" id="ARBA00022970"/>
    </source>
</evidence>
<dbReference type="PIRSF" id="PIRSF006060">
    <property type="entry name" value="AA_transporter"/>
    <property type="match status" value="1"/>
</dbReference>
<reference evidence="10 11" key="1">
    <citation type="submission" date="2020-03" db="EMBL/GenBank/DDBJ databases">
        <authorList>
            <person name="Zhu W."/>
        </authorList>
    </citation>
    <scope>NUCLEOTIDE SEQUENCE [LARGE SCALE GENOMIC DNA]</scope>
    <source>
        <strain evidence="10 11">323-1</strain>
    </source>
</reference>
<sequence length="476" mass="52109">MTTIDQKEDDVSSPHELQRKLSNRHLQLIAIGGAIGTGLFMGSGKTISLAGPSILIIYMIIGVMFFFLMRALGELLLSNLHYKSFIDMAHDLIGPGAGYYIGWSYWLGWVLVGIADLAAIINYLNFWLPPDMAFTPMGQAMISAGCVLLVLGINLLTVKLFGEIEFWFALIKIIAILSLIVVGGFMVFNHFHSPDGTLASFSNVWSHGGMFPKGTSGFLAGFQIALFAFVGVELLGTMAAETKDPEKNLPKAVNAIPTRIILFYVLSLFIVMSVTPWNLIPADKSPFVSLFMHAGIGSAAIIMNLVVLSSVMSSMNSGVFSTSRMLFGLAKDGQAPQALAKLSSRAVPAKGLFFSCLFILAGAALQYFVPNTIEAFTLASSLCVILFISIWGLIMVCYIRYRKRAPELHAKSTFKMPGGVFMSYVVLIFLLFTLVILSLEPDTLKALIISPLWLIILAITYRVLYIPRIKKMGKQL</sequence>
<comment type="subcellular location">
    <subcellularLocation>
        <location evidence="1">Cell membrane</location>
        <topology evidence="1">Multi-pass membrane protein</topology>
    </subcellularLocation>
</comment>
<proteinExistence type="predicted"/>
<dbReference type="PROSITE" id="PS00218">
    <property type="entry name" value="AMINO_ACID_PERMEASE_1"/>
    <property type="match status" value="1"/>
</dbReference>
<dbReference type="PANTHER" id="PTHR43495">
    <property type="entry name" value="GABA PERMEASE"/>
    <property type="match status" value="1"/>
</dbReference>
<dbReference type="Gene3D" id="1.20.1740.10">
    <property type="entry name" value="Amino acid/polyamine transporter I"/>
    <property type="match status" value="1"/>
</dbReference>
<keyword evidence="3" id="KW-1003">Cell membrane</keyword>
<dbReference type="InterPro" id="IPR004840">
    <property type="entry name" value="Amino_acid_permease_CS"/>
</dbReference>
<evidence type="ECO:0000256" key="3">
    <source>
        <dbReference type="ARBA" id="ARBA00022475"/>
    </source>
</evidence>
<dbReference type="Proteomes" id="UP000502297">
    <property type="component" value="Chromosome"/>
</dbReference>
<evidence type="ECO:0000256" key="6">
    <source>
        <dbReference type="ARBA" id="ARBA00022989"/>
    </source>
</evidence>
<evidence type="ECO:0000313" key="11">
    <source>
        <dbReference type="Proteomes" id="UP000502297"/>
    </source>
</evidence>
<keyword evidence="6 8" id="KW-1133">Transmembrane helix</keyword>
<evidence type="ECO:0000256" key="1">
    <source>
        <dbReference type="ARBA" id="ARBA00004651"/>
    </source>
</evidence>
<organism evidence="10 11">
    <name type="scientific">Acinetobacter shaoyimingii</name>
    <dbReference type="NCBI Taxonomy" id="2715164"/>
    <lineage>
        <taxon>Bacteria</taxon>
        <taxon>Pseudomonadati</taxon>
        <taxon>Pseudomonadota</taxon>
        <taxon>Gammaproteobacteria</taxon>
        <taxon>Moraxellales</taxon>
        <taxon>Moraxellaceae</taxon>
        <taxon>Acinetobacter</taxon>
    </lineage>
</organism>
<accession>A0A6G8RTH4</accession>
<feature type="transmembrane region" description="Helical" evidence="8">
    <location>
        <begin position="141"/>
        <end position="162"/>
    </location>
</feature>
<evidence type="ECO:0000313" key="10">
    <source>
        <dbReference type="EMBL" id="QIO05191.1"/>
    </source>
</evidence>
<dbReference type="InterPro" id="IPR004841">
    <property type="entry name" value="AA-permease/SLC12A_dom"/>
</dbReference>
<feature type="domain" description="Amino acid permease/ SLC12A" evidence="9">
    <location>
        <begin position="25"/>
        <end position="462"/>
    </location>
</feature>
<feature type="transmembrane region" description="Helical" evidence="8">
    <location>
        <begin position="218"/>
        <end position="240"/>
    </location>
</feature>
<evidence type="ECO:0000259" key="9">
    <source>
        <dbReference type="Pfam" id="PF00324"/>
    </source>
</evidence>
<evidence type="ECO:0000256" key="8">
    <source>
        <dbReference type="SAM" id="Phobius"/>
    </source>
</evidence>
<dbReference type="AlphaFoldDB" id="A0A6G8RTH4"/>
<dbReference type="RefSeq" id="WP_166012789.1">
    <property type="nucleotide sequence ID" value="NZ_CP049801.1"/>
</dbReference>
<evidence type="ECO:0000256" key="4">
    <source>
        <dbReference type="ARBA" id="ARBA00022692"/>
    </source>
</evidence>
<feature type="transmembrane region" description="Helical" evidence="8">
    <location>
        <begin position="351"/>
        <end position="369"/>
    </location>
</feature>
<dbReference type="KEGG" id="asha:G8E00_04030"/>
<evidence type="ECO:0000256" key="2">
    <source>
        <dbReference type="ARBA" id="ARBA00022448"/>
    </source>
</evidence>
<evidence type="ECO:0000256" key="7">
    <source>
        <dbReference type="ARBA" id="ARBA00023136"/>
    </source>
</evidence>